<gene>
    <name evidence="2" type="ORF">TSPGSL018_23434</name>
</gene>
<feature type="non-terminal residue" evidence="2">
    <location>
        <position position="40"/>
    </location>
</feature>
<reference evidence="2" key="1">
    <citation type="submission" date="2014-05" db="EMBL/GenBank/DDBJ databases">
        <title>The transcriptome of the halophilic microalga Tetraselmis sp. GSL018 isolated from the Great Salt Lake, Utah.</title>
        <authorList>
            <person name="Jinkerson R.E."/>
            <person name="D'Adamo S."/>
            <person name="Posewitz M.C."/>
        </authorList>
    </citation>
    <scope>NUCLEOTIDE SEQUENCE</scope>
    <source>
        <strain evidence="2">GSL018</strain>
    </source>
</reference>
<evidence type="ECO:0000313" key="2">
    <source>
        <dbReference type="EMBL" id="JAC75316.1"/>
    </source>
</evidence>
<keyword evidence="1" id="KW-1133">Transmembrane helix</keyword>
<sequence length="40" mass="4655">MSYMIYVFSTYGSSDFALWFRLLVLAALMTSRHRYDNNGG</sequence>
<keyword evidence="1" id="KW-0472">Membrane</keyword>
<feature type="transmembrane region" description="Helical" evidence="1">
    <location>
        <begin position="6"/>
        <end position="28"/>
    </location>
</feature>
<protein>
    <submittedName>
        <fullName evidence="2">Uncharacterized protein</fullName>
    </submittedName>
</protein>
<proteinExistence type="predicted"/>
<dbReference type="AlphaFoldDB" id="A0A061RXL2"/>
<keyword evidence="1" id="KW-0812">Transmembrane</keyword>
<evidence type="ECO:0000256" key="1">
    <source>
        <dbReference type="SAM" id="Phobius"/>
    </source>
</evidence>
<name>A0A061RXL2_9CHLO</name>
<dbReference type="EMBL" id="GBEZ01010351">
    <property type="protein sequence ID" value="JAC75316.1"/>
    <property type="molecule type" value="Transcribed_RNA"/>
</dbReference>
<accession>A0A061RXL2</accession>
<organism evidence="2">
    <name type="scientific">Tetraselmis sp. GSL018</name>
    <dbReference type="NCBI Taxonomy" id="582737"/>
    <lineage>
        <taxon>Eukaryota</taxon>
        <taxon>Viridiplantae</taxon>
        <taxon>Chlorophyta</taxon>
        <taxon>core chlorophytes</taxon>
        <taxon>Chlorodendrophyceae</taxon>
        <taxon>Chlorodendrales</taxon>
        <taxon>Chlorodendraceae</taxon>
        <taxon>Tetraselmis</taxon>
    </lineage>
</organism>